<dbReference type="Pfam" id="PF00512">
    <property type="entry name" value="HisKA"/>
    <property type="match status" value="1"/>
</dbReference>
<feature type="domain" description="Histidine kinase" evidence="12">
    <location>
        <begin position="154"/>
        <end position="367"/>
    </location>
</feature>
<evidence type="ECO:0000256" key="10">
    <source>
        <dbReference type="ARBA" id="ARBA00023136"/>
    </source>
</evidence>
<evidence type="ECO:0000256" key="1">
    <source>
        <dbReference type="ARBA" id="ARBA00000085"/>
    </source>
</evidence>
<dbReference type="InterPro" id="IPR005467">
    <property type="entry name" value="His_kinase_dom"/>
</dbReference>
<dbReference type="PANTHER" id="PTHR45436:SF5">
    <property type="entry name" value="SENSOR HISTIDINE KINASE TRCS"/>
    <property type="match status" value="1"/>
</dbReference>
<dbReference type="SUPFAM" id="SSF158472">
    <property type="entry name" value="HAMP domain-like"/>
    <property type="match status" value="1"/>
</dbReference>
<keyword evidence="8 11" id="KW-1133">Transmembrane helix</keyword>
<dbReference type="AlphaFoldDB" id="A0A8J3QRN1"/>
<dbReference type="InterPro" id="IPR036890">
    <property type="entry name" value="HATPase_C_sf"/>
</dbReference>
<dbReference type="Proteomes" id="UP000642748">
    <property type="component" value="Unassembled WGS sequence"/>
</dbReference>
<keyword evidence="10 11" id="KW-0472">Membrane</keyword>
<evidence type="ECO:0000256" key="4">
    <source>
        <dbReference type="ARBA" id="ARBA00022553"/>
    </source>
</evidence>
<evidence type="ECO:0000256" key="11">
    <source>
        <dbReference type="SAM" id="Phobius"/>
    </source>
</evidence>
<dbReference type="GO" id="GO:0005886">
    <property type="term" value="C:plasma membrane"/>
    <property type="evidence" value="ECO:0007669"/>
    <property type="project" value="UniProtKB-SubCell"/>
</dbReference>
<dbReference type="SUPFAM" id="SSF47384">
    <property type="entry name" value="Homodimeric domain of signal transducing histidine kinase"/>
    <property type="match status" value="1"/>
</dbReference>
<evidence type="ECO:0000256" key="2">
    <source>
        <dbReference type="ARBA" id="ARBA00004236"/>
    </source>
</evidence>
<feature type="transmembrane region" description="Helical" evidence="11">
    <location>
        <begin position="63"/>
        <end position="85"/>
    </location>
</feature>
<protein>
    <recommendedName>
        <fullName evidence="3">histidine kinase</fullName>
        <ecNumber evidence="3">2.7.13.3</ecNumber>
    </recommendedName>
</protein>
<dbReference type="SUPFAM" id="SSF55874">
    <property type="entry name" value="ATPase domain of HSP90 chaperone/DNA topoisomerase II/histidine kinase"/>
    <property type="match status" value="1"/>
</dbReference>
<dbReference type="Pfam" id="PF00672">
    <property type="entry name" value="HAMP"/>
    <property type="match status" value="1"/>
</dbReference>
<evidence type="ECO:0000256" key="9">
    <source>
        <dbReference type="ARBA" id="ARBA00023012"/>
    </source>
</evidence>
<evidence type="ECO:0000256" key="8">
    <source>
        <dbReference type="ARBA" id="ARBA00022989"/>
    </source>
</evidence>
<dbReference type="RefSeq" id="WP_203919822.1">
    <property type="nucleotide sequence ID" value="NZ_BONZ01000040.1"/>
</dbReference>
<keyword evidence="5" id="KW-0808">Transferase</keyword>
<keyword evidence="7" id="KW-0418">Kinase</keyword>
<dbReference type="InterPro" id="IPR036097">
    <property type="entry name" value="HisK_dim/P_sf"/>
</dbReference>
<gene>
    <name evidence="14" type="ORF">Raf01_44020</name>
</gene>
<dbReference type="FunFam" id="1.10.287.130:FF:000010">
    <property type="entry name" value="Two-component sensor histidine kinase"/>
    <property type="match status" value="1"/>
</dbReference>
<dbReference type="Pfam" id="PF02518">
    <property type="entry name" value="HATPase_c"/>
    <property type="match status" value="1"/>
</dbReference>
<dbReference type="CDD" id="cd00082">
    <property type="entry name" value="HisKA"/>
    <property type="match status" value="1"/>
</dbReference>
<reference evidence="14" key="1">
    <citation type="submission" date="2021-01" db="EMBL/GenBank/DDBJ databases">
        <title>Whole genome shotgun sequence of Rugosimonospora africana NBRC 104875.</title>
        <authorList>
            <person name="Komaki H."/>
            <person name="Tamura T."/>
        </authorList>
    </citation>
    <scope>NUCLEOTIDE SEQUENCE</scope>
    <source>
        <strain evidence="14">NBRC 104875</strain>
    </source>
</reference>
<keyword evidence="9" id="KW-0902">Two-component regulatory system</keyword>
<evidence type="ECO:0000259" key="12">
    <source>
        <dbReference type="PROSITE" id="PS50109"/>
    </source>
</evidence>
<dbReference type="CDD" id="cd06225">
    <property type="entry name" value="HAMP"/>
    <property type="match status" value="1"/>
</dbReference>
<organism evidence="14 15">
    <name type="scientific">Rugosimonospora africana</name>
    <dbReference type="NCBI Taxonomy" id="556532"/>
    <lineage>
        <taxon>Bacteria</taxon>
        <taxon>Bacillati</taxon>
        <taxon>Actinomycetota</taxon>
        <taxon>Actinomycetes</taxon>
        <taxon>Micromonosporales</taxon>
        <taxon>Micromonosporaceae</taxon>
        <taxon>Rugosimonospora</taxon>
    </lineage>
</organism>
<dbReference type="PROSITE" id="PS50885">
    <property type="entry name" value="HAMP"/>
    <property type="match status" value="1"/>
</dbReference>
<dbReference type="InterPro" id="IPR003660">
    <property type="entry name" value="HAMP_dom"/>
</dbReference>
<dbReference type="PANTHER" id="PTHR45436">
    <property type="entry name" value="SENSOR HISTIDINE KINASE YKOH"/>
    <property type="match status" value="1"/>
</dbReference>
<evidence type="ECO:0000256" key="3">
    <source>
        <dbReference type="ARBA" id="ARBA00012438"/>
    </source>
</evidence>
<dbReference type="InterPro" id="IPR003594">
    <property type="entry name" value="HATPase_dom"/>
</dbReference>
<dbReference type="SMART" id="SM00304">
    <property type="entry name" value="HAMP"/>
    <property type="match status" value="1"/>
</dbReference>
<dbReference type="PRINTS" id="PR00344">
    <property type="entry name" value="BCTRLSENSOR"/>
</dbReference>
<dbReference type="Gene3D" id="6.10.340.10">
    <property type="match status" value="1"/>
</dbReference>
<dbReference type="PROSITE" id="PS50109">
    <property type="entry name" value="HIS_KIN"/>
    <property type="match status" value="1"/>
</dbReference>
<evidence type="ECO:0000256" key="7">
    <source>
        <dbReference type="ARBA" id="ARBA00022777"/>
    </source>
</evidence>
<evidence type="ECO:0000259" key="13">
    <source>
        <dbReference type="PROSITE" id="PS50885"/>
    </source>
</evidence>
<name>A0A8J3QRN1_9ACTN</name>
<comment type="subcellular location">
    <subcellularLocation>
        <location evidence="2">Cell membrane</location>
    </subcellularLocation>
</comment>
<evidence type="ECO:0000313" key="14">
    <source>
        <dbReference type="EMBL" id="GIH16230.1"/>
    </source>
</evidence>
<sequence length="373" mass="40227">MPGRSGLRSRLILGFISVALLASVATLVATYVGAAYLFRNDQLQSTSHLVDGVLPRDPTSNQIALIVIGSALALLALMVVLAQLATRRVLRPVRKLAAVARRLAQGDLQIRLTATGADEMTDLVHTFNEMATSLQAKVAELHRMHTMAQRFAGDVSHELRTPLAAMLAVTDVLDEQSERFDGDAAAAARLVSRETSNLNRLVADLIEISRFDAGSAALLMDGVTLADAVASCLRVRGWTQQVVVEPLPELRVRCDPRRLDVIIANLVGNALRHGAPPVTLRAWTHHAAGRDWLSLRVHDCGPGMPAEVLPHVFDRFYKADTARTRSEGSGLGLAIAWENARLHEGTIEAANAPEGGASFTLHLPLYPEPLQAG</sequence>
<evidence type="ECO:0000313" key="15">
    <source>
        <dbReference type="Proteomes" id="UP000642748"/>
    </source>
</evidence>
<dbReference type="InterPro" id="IPR050428">
    <property type="entry name" value="TCS_sensor_his_kinase"/>
</dbReference>
<comment type="caution">
    <text evidence="14">The sequence shown here is derived from an EMBL/GenBank/DDBJ whole genome shotgun (WGS) entry which is preliminary data.</text>
</comment>
<evidence type="ECO:0000256" key="5">
    <source>
        <dbReference type="ARBA" id="ARBA00022679"/>
    </source>
</evidence>
<dbReference type="Gene3D" id="3.30.565.10">
    <property type="entry name" value="Histidine kinase-like ATPase, C-terminal domain"/>
    <property type="match status" value="1"/>
</dbReference>
<dbReference type="EMBL" id="BONZ01000040">
    <property type="protein sequence ID" value="GIH16230.1"/>
    <property type="molecule type" value="Genomic_DNA"/>
</dbReference>
<dbReference type="CDD" id="cd00075">
    <property type="entry name" value="HATPase"/>
    <property type="match status" value="1"/>
</dbReference>
<feature type="transmembrane region" description="Helical" evidence="11">
    <location>
        <begin position="12"/>
        <end position="38"/>
    </location>
</feature>
<comment type="catalytic activity">
    <reaction evidence="1">
        <text>ATP + protein L-histidine = ADP + protein N-phospho-L-histidine.</text>
        <dbReference type="EC" id="2.7.13.3"/>
    </reaction>
</comment>
<evidence type="ECO:0000256" key="6">
    <source>
        <dbReference type="ARBA" id="ARBA00022692"/>
    </source>
</evidence>
<feature type="domain" description="HAMP" evidence="13">
    <location>
        <begin position="87"/>
        <end position="139"/>
    </location>
</feature>
<keyword evidence="15" id="KW-1185">Reference proteome</keyword>
<dbReference type="GO" id="GO:0000155">
    <property type="term" value="F:phosphorelay sensor kinase activity"/>
    <property type="evidence" value="ECO:0007669"/>
    <property type="project" value="InterPro"/>
</dbReference>
<accession>A0A8J3QRN1</accession>
<proteinExistence type="predicted"/>
<dbReference type="InterPro" id="IPR003661">
    <property type="entry name" value="HisK_dim/P_dom"/>
</dbReference>
<keyword evidence="6 11" id="KW-0812">Transmembrane</keyword>
<keyword evidence="4" id="KW-0597">Phosphoprotein</keyword>
<dbReference type="SMART" id="SM00387">
    <property type="entry name" value="HATPase_c"/>
    <property type="match status" value="1"/>
</dbReference>
<dbReference type="Gene3D" id="1.10.287.130">
    <property type="match status" value="1"/>
</dbReference>
<dbReference type="EC" id="2.7.13.3" evidence="3"/>
<dbReference type="SMART" id="SM00388">
    <property type="entry name" value="HisKA"/>
    <property type="match status" value="1"/>
</dbReference>
<dbReference type="InterPro" id="IPR004358">
    <property type="entry name" value="Sig_transdc_His_kin-like_C"/>
</dbReference>